<evidence type="ECO:0000256" key="7">
    <source>
        <dbReference type="ARBA" id="ARBA00022821"/>
    </source>
</evidence>
<dbReference type="FunFam" id="3.40.50.300:FF:001091">
    <property type="entry name" value="Probable disease resistance protein At1g61300"/>
    <property type="match status" value="1"/>
</dbReference>
<dbReference type="InterPro" id="IPR027417">
    <property type="entry name" value="P-loop_NTPase"/>
</dbReference>
<dbReference type="Proteomes" id="UP001604277">
    <property type="component" value="Unassembled WGS sequence"/>
</dbReference>
<feature type="domain" description="NB-ARC" evidence="9">
    <location>
        <begin position="98"/>
        <end position="269"/>
    </location>
</feature>
<dbReference type="InterPro" id="IPR058922">
    <property type="entry name" value="WHD_DRP"/>
</dbReference>
<dbReference type="Gene3D" id="3.40.50.300">
    <property type="entry name" value="P-loop containing nucleotide triphosphate hydrolases"/>
    <property type="match status" value="1"/>
</dbReference>
<dbReference type="InterPro" id="IPR036388">
    <property type="entry name" value="WH-like_DNA-bd_sf"/>
</dbReference>
<accession>A0ABD1WSI2</accession>
<dbReference type="SUPFAM" id="SSF52540">
    <property type="entry name" value="P-loop containing nucleoside triphosphate hydrolases"/>
    <property type="match status" value="1"/>
</dbReference>
<evidence type="ECO:0000256" key="6">
    <source>
        <dbReference type="ARBA" id="ARBA00022741"/>
    </source>
</evidence>
<evidence type="ECO:0000313" key="11">
    <source>
        <dbReference type="EMBL" id="KAL2552661.1"/>
    </source>
</evidence>
<organism evidence="11 12">
    <name type="scientific">Forsythia ovata</name>
    <dbReference type="NCBI Taxonomy" id="205694"/>
    <lineage>
        <taxon>Eukaryota</taxon>
        <taxon>Viridiplantae</taxon>
        <taxon>Streptophyta</taxon>
        <taxon>Embryophyta</taxon>
        <taxon>Tracheophyta</taxon>
        <taxon>Spermatophyta</taxon>
        <taxon>Magnoliopsida</taxon>
        <taxon>eudicotyledons</taxon>
        <taxon>Gunneridae</taxon>
        <taxon>Pentapetalae</taxon>
        <taxon>asterids</taxon>
        <taxon>lamiids</taxon>
        <taxon>Lamiales</taxon>
        <taxon>Oleaceae</taxon>
        <taxon>Forsythieae</taxon>
        <taxon>Forsythia</taxon>
    </lineage>
</organism>
<feature type="domain" description="Disease resistance protein winged helix" evidence="10">
    <location>
        <begin position="353"/>
        <end position="422"/>
    </location>
</feature>
<dbReference type="InterPro" id="IPR002182">
    <property type="entry name" value="NB-ARC"/>
</dbReference>
<keyword evidence="8" id="KW-0067">ATP-binding</keyword>
<proteinExistence type="inferred from homology"/>
<evidence type="ECO:0000256" key="2">
    <source>
        <dbReference type="ARBA" id="ARBA00008894"/>
    </source>
</evidence>
<dbReference type="AlphaFoldDB" id="A0ABD1WSI2"/>
<reference evidence="12" key="1">
    <citation type="submission" date="2024-07" db="EMBL/GenBank/DDBJ databases">
        <title>Two chromosome-level genome assemblies of Korean endemic species Abeliophyllum distichum and Forsythia ovata (Oleaceae).</title>
        <authorList>
            <person name="Jang H."/>
        </authorList>
    </citation>
    <scope>NUCLEOTIDE SEQUENCE [LARGE SCALE GENOMIC DNA]</scope>
</reference>
<keyword evidence="12" id="KW-1185">Reference proteome</keyword>
<sequence length="438" mass="50750">MEIVVQQQTEPEELVIRTRDSAYEVEYVINSFPPFWYLAMRLPQLIEKIKLIRMAIQEMKNNIDETGMPKVAKYPSEQVSLQSKETRVLEDVVVGYENETAEISEQLVRGPDQLQIISIFGMPGLGKTTLAKKLYNDPSIVYHFDKRAWCVVSQTYNKRNMLIDILRSMSHLKRETITKMDDESLAQNLYKSLKGTRYLIVIDDIWDSESWDDLKRYFPDDGTRSRVIFTTRNKEVGLKASPHSVVNALPFLSKEECWELLQCKVFQKEYCPQELLEVGKEIAGNCQGLPLTVIVIAAVLANMEKEKQLWLDVARRLSSYISENPNECIHILELSYKHLPMHLKPCFLYFGTFEEDTEIPVRKLISLWVAEGFIKKEGQESLENVAEEYLMVLIDRSLVFVAERRSDGGVKTCVIHDLMRDMCLRIAEEENFLKAIEE</sequence>
<protein>
    <submittedName>
        <fullName evidence="11">Disease resistance protein RPP13</fullName>
    </submittedName>
</protein>
<gene>
    <name evidence="11" type="ORF">Fot_06280</name>
</gene>
<dbReference type="GO" id="GO:0005737">
    <property type="term" value="C:cytoplasm"/>
    <property type="evidence" value="ECO:0007669"/>
    <property type="project" value="UniProtKB-SubCell"/>
</dbReference>
<dbReference type="InterPro" id="IPR042197">
    <property type="entry name" value="Apaf_helical"/>
</dbReference>
<comment type="subcellular location">
    <subcellularLocation>
        <location evidence="1">Cytoplasm</location>
    </subcellularLocation>
</comment>
<dbReference type="PANTHER" id="PTHR23155">
    <property type="entry name" value="DISEASE RESISTANCE PROTEIN RP"/>
    <property type="match status" value="1"/>
</dbReference>
<dbReference type="Gene3D" id="1.10.8.430">
    <property type="entry name" value="Helical domain of apoptotic protease-activating factors"/>
    <property type="match status" value="1"/>
</dbReference>
<keyword evidence="5" id="KW-0677">Repeat</keyword>
<dbReference type="FunFam" id="1.10.10.10:FF:000322">
    <property type="entry name" value="Probable disease resistance protein At1g63360"/>
    <property type="match status" value="1"/>
</dbReference>
<dbReference type="GO" id="GO:0005524">
    <property type="term" value="F:ATP binding"/>
    <property type="evidence" value="ECO:0007669"/>
    <property type="project" value="UniProtKB-KW"/>
</dbReference>
<keyword evidence="7" id="KW-0611">Plant defense</keyword>
<evidence type="ECO:0000256" key="8">
    <source>
        <dbReference type="ARBA" id="ARBA00022840"/>
    </source>
</evidence>
<dbReference type="GO" id="GO:0051607">
    <property type="term" value="P:defense response to virus"/>
    <property type="evidence" value="ECO:0007669"/>
    <property type="project" value="UniProtKB-ARBA"/>
</dbReference>
<dbReference type="Pfam" id="PF00931">
    <property type="entry name" value="NB-ARC"/>
    <property type="match status" value="1"/>
</dbReference>
<comment type="caution">
    <text evidence="11">The sequence shown here is derived from an EMBL/GenBank/DDBJ whole genome shotgun (WGS) entry which is preliminary data.</text>
</comment>
<evidence type="ECO:0000259" key="10">
    <source>
        <dbReference type="Pfam" id="PF23559"/>
    </source>
</evidence>
<evidence type="ECO:0000256" key="4">
    <source>
        <dbReference type="ARBA" id="ARBA00022614"/>
    </source>
</evidence>
<comment type="similarity">
    <text evidence="2">Belongs to the disease resistance NB-LRR family.</text>
</comment>
<keyword evidence="4" id="KW-0433">Leucine-rich repeat</keyword>
<evidence type="ECO:0000259" key="9">
    <source>
        <dbReference type="Pfam" id="PF00931"/>
    </source>
</evidence>
<keyword evidence="6" id="KW-0547">Nucleotide-binding</keyword>
<dbReference type="Pfam" id="PF23559">
    <property type="entry name" value="WHD_DRP"/>
    <property type="match status" value="1"/>
</dbReference>
<dbReference type="EMBL" id="JBFOLJ010000002">
    <property type="protein sequence ID" value="KAL2552661.1"/>
    <property type="molecule type" value="Genomic_DNA"/>
</dbReference>
<dbReference type="Gene3D" id="1.10.10.10">
    <property type="entry name" value="Winged helix-like DNA-binding domain superfamily/Winged helix DNA-binding domain"/>
    <property type="match status" value="1"/>
</dbReference>
<evidence type="ECO:0000256" key="3">
    <source>
        <dbReference type="ARBA" id="ARBA00022490"/>
    </source>
</evidence>
<dbReference type="PANTHER" id="PTHR23155:SF1152">
    <property type="entry name" value="AAA+ ATPASE DOMAIN-CONTAINING PROTEIN"/>
    <property type="match status" value="1"/>
</dbReference>
<name>A0ABD1WSI2_9LAMI</name>
<evidence type="ECO:0000256" key="5">
    <source>
        <dbReference type="ARBA" id="ARBA00022737"/>
    </source>
</evidence>
<evidence type="ECO:0000256" key="1">
    <source>
        <dbReference type="ARBA" id="ARBA00004496"/>
    </source>
</evidence>
<dbReference type="InterPro" id="IPR044974">
    <property type="entry name" value="Disease_R_plants"/>
</dbReference>
<keyword evidence="3" id="KW-0963">Cytoplasm</keyword>
<dbReference type="PRINTS" id="PR00364">
    <property type="entry name" value="DISEASERSIST"/>
</dbReference>
<evidence type="ECO:0000313" key="12">
    <source>
        <dbReference type="Proteomes" id="UP001604277"/>
    </source>
</evidence>